<dbReference type="Gene3D" id="1.20.5.110">
    <property type="match status" value="1"/>
</dbReference>
<evidence type="ECO:0000313" key="20">
    <source>
        <dbReference type="Proteomes" id="UP000694565"/>
    </source>
</evidence>
<feature type="domain" description="V-SNARE coiled-coil homology" evidence="18">
    <location>
        <begin position="1014"/>
        <end position="1074"/>
    </location>
</feature>
<feature type="compositionally biased region" description="Polar residues" evidence="17">
    <location>
        <begin position="672"/>
        <end position="682"/>
    </location>
</feature>
<dbReference type="Pfam" id="PF00400">
    <property type="entry name" value="WD40"/>
    <property type="match status" value="1"/>
</dbReference>
<dbReference type="InterPro" id="IPR000664">
    <property type="entry name" value="Lethal2_giant"/>
</dbReference>
<dbReference type="InterPro" id="IPR036322">
    <property type="entry name" value="WD40_repeat_dom_sf"/>
</dbReference>
<reference evidence="19" key="1">
    <citation type="submission" date="2025-08" db="UniProtKB">
        <authorList>
            <consortium name="Ensembl"/>
        </authorList>
    </citation>
    <scope>IDENTIFICATION</scope>
</reference>
<evidence type="ECO:0000256" key="10">
    <source>
        <dbReference type="ARBA" id="ARBA00022737"/>
    </source>
</evidence>
<evidence type="ECO:0000313" key="19">
    <source>
        <dbReference type="Ensembl" id="ENSCLMP00005044106.1"/>
    </source>
</evidence>
<evidence type="ECO:0000256" key="12">
    <source>
        <dbReference type="ARBA" id="ARBA00023054"/>
    </source>
</evidence>
<evidence type="ECO:0000256" key="7">
    <source>
        <dbReference type="ARBA" id="ARBA00022490"/>
    </source>
</evidence>
<evidence type="ECO:0000256" key="5">
    <source>
        <dbReference type="ARBA" id="ARBA00022475"/>
    </source>
</evidence>
<keyword evidence="13" id="KW-0472">Membrane</keyword>
<reference evidence="19" key="2">
    <citation type="submission" date="2025-09" db="UniProtKB">
        <authorList>
            <consortium name="Ensembl"/>
        </authorList>
    </citation>
    <scope>IDENTIFICATION</scope>
</reference>
<dbReference type="Ensembl" id="ENSCLMT00005045665.1">
    <property type="protein sequence ID" value="ENSCLMP00005044106.1"/>
    <property type="gene ID" value="ENSCLMG00005020078.1"/>
</dbReference>
<dbReference type="GO" id="GO:0045159">
    <property type="term" value="F:myosin II binding"/>
    <property type="evidence" value="ECO:0007669"/>
    <property type="project" value="TreeGrafter"/>
</dbReference>
<dbReference type="Pfam" id="PF08596">
    <property type="entry name" value="Lgl_C"/>
    <property type="match status" value="1"/>
</dbReference>
<dbReference type="Pfam" id="PF08366">
    <property type="entry name" value="LLGL"/>
    <property type="match status" value="1"/>
</dbReference>
<feature type="compositionally biased region" description="Low complexity" evidence="17">
    <location>
        <begin position="832"/>
        <end position="841"/>
    </location>
</feature>
<evidence type="ECO:0000256" key="2">
    <source>
        <dbReference type="ARBA" id="ARBA00004496"/>
    </source>
</evidence>
<dbReference type="InterPro" id="IPR001680">
    <property type="entry name" value="WD40_rpt"/>
</dbReference>
<evidence type="ECO:0000256" key="6">
    <source>
        <dbReference type="ARBA" id="ARBA00022483"/>
    </source>
</evidence>
<dbReference type="GO" id="GO:0006893">
    <property type="term" value="P:Golgi to plasma membrane transport"/>
    <property type="evidence" value="ECO:0007669"/>
    <property type="project" value="TreeGrafter"/>
</dbReference>
<keyword evidence="4" id="KW-0813">Transport</keyword>
<dbReference type="SUPFAM" id="SSF50978">
    <property type="entry name" value="WD40 repeat-like"/>
    <property type="match status" value="2"/>
</dbReference>
<dbReference type="AlphaFoldDB" id="A0A8C3AMZ9"/>
<evidence type="ECO:0000256" key="16">
    <source>
        <dbReference type="PROSITE-ProRule" id="PRU00290"/>
    </source>
</evidence>
<keyword evidence="9 15" id="KW-0853">WD repeat</keyword>
<evidence type="ECO:0000256" key="4">
    <source>
        <dbReference type="ARBA" id="ARBA00022448"/>
    </source>
</evidence>
<evidence type="ECO:0000256" key="9">
    <source>
        <dbReference type="ARBA" id="ARBA00022574"/>
    </source>
</evidence>
<evidence type="ECO:0000256" key="17">
    <source>
        <dbReference type="SAM" id="MobiDB-lite"/>
    </source>
</evidence>
<evidence type="ECO:0000256" key="8">
    <source>
        <dbReference type="ARBA" id="ARBA00022553"/>
    </source>
</evidence>
<evidence type="ECO:0000256" key="11">
    <source>
        <dbReference type="ARBA" id="ARBA00022927"/>
    </source>
</evidence>
<dbReference type="InterPro" id="IPR013577">
    <property type="entry name" value="LLGL2"/>
</dbReference>
<keyword evidence="11" id="KW-0653">Protein transport</keyword>
<dbReference type="InterPro" id="IPR015943">
    <property type="entry name" value="WD40/YVTN_repeat-like_dom_sf"/>
</dbReference>
<dbReference type="GeneTree" id="ENSGT00950000182906"/>
<keyword evidence="20" id="KW-1185">Reference proteome</keyword>
<evidence type="ECO:0000256" key="3">
    <source>
        <dbReference type="ARBA" id="ARBA00008070"/>
    </source>
</evidence>
<proteinExistence type="inferred from homology"/>
<protein>
    <recommendedName>
        <fullName evidence="14">Syntaxin-binding protein 5-like</fullName>
    </recommendedName>
</protein>
<evidence type="ECO:0000259" key="18">
    <source>
        <dbReference type="PROSITE" id="PS50892"/>
    </source>
</evidence>
<evidence type="ECO:0000256" key="1">
    <source>
        <dbReference type="ARBA" id="ARBA00004202"/>
    </source>
</evidence>
<dbReference type="PROSITE" id="PS50892">
    <property type="entry name" value="V_SNARE"/>
    <property type="match status" value="1"/>
</dbReference>
<dbReference type="GO" id="GO:0031201">
    <property type="term" value="C:SNARE complex"/>
    <property type="evidence" value="ECO:0007669"/>
    <property type="project" value="TreeGrafter"/>
</dbReference>
<sequence length="1079" mass="118872">MKKFNIRKVLDGLTAASSSSSSSATAQPGSGRDSDVIQETLQSEHFQLCKTVRHGFPYQPSSMAFDPVQKILAVGTQTGALRLFGCAGVECYCQHESGAAVIQLQFLINEGALVSALADDSIHMWNLRQKIPAILHSLKFSRERITYCHLPFQSKWLYIGTERGNIHIVNVESFTLSGYVIMWNKAIELSTKTHPGPVVHISDNPMDEGKLLIGYECGVVVLWDLKCKKADCRYNYDEAIHSVAWHHEGKQFVCSHSDGTLTTWNIRIPAKSAQIITPHGKQPKDGKKPEPCKPILKVEYKTTRVGDPFMVLSGGLSYDTVGRRACLTVMHGKSTTVLEMDYPIVDFLTLCETPYPNDFQEPYAVVVLLEKDLVLIDLGQIGYPIFENPYPLTIHESPVTCCEYFVDCPSELIPALYSVGSRQKRQSYSKKEWPISGGNWGQGTQSYPEIIITGHADGSIKFWDASALMLQVLYKLKTAKVFERARSKEEKANTEIVEEDPFAIQTLSWCPESRMLCVAGVSAHVIVYRFSKQEVTTEVLLEVRMQCEFNGGDSPDPGGEQTPTLPTQGASSSPQESEPPTQPSTGSNSSDGPRDNIPCLQVRSSPLKQSPGYQVELVIQLVWVSGEPPQPITSLAINSSYGLVVFGNTNGLAVADYLQKTLLLHMGTSELYSPSDPYQRQPRSPRKVRQPSGGELHDRCKSPTSDARDNTFTRSRSSSVTSIERESREAISSFHFCESYPRKSDSVVSPCLLVGTTQGTVMMVALSMPPGGDQRLQQPVGSMVTLKGGILTMALLDAAGALLPPSYEPWYDPNASDEEKEKSRRRRPASPPSSQDGPDPQFAVLCSEKQAKVVAMPSQTRIYKHSITETSFVLRADVVQMGGANCIACFCANGHIMTLSLPSLRPLLDVNYLPLTDMRIARTFCFSHLGQALYLTSPTEIQRLTYSQETCDNRQEMLSELFTPVETPEAPNRGFFKGLFGGGAQSLDREDLFGETGAGKASRSLAQHIPGQGGMEGMKGAASGVVGDLARARIALDERGQKLGELEDRTAAMMSSADSFSKHAHDMMLKYKDKKWYQL</sequence>
<dbReference type="GO" id="GO:0019905">
    <property type="term" value="F:syntaxin binding"/>
    <property type="evidence" value="ECO:0007669"/>
    <property type="project" value="TreeGrafter"/>
</dbReference>
<dbReference type="Proteomes" id="UP000694565">
    <property type="component" value="Unplaced"/>
</dbReference>
<feature type="compositionally biased region" description="Polar residues" evidence="17">
    <location>
        <begin position="561"/>
        <end position="570"/>
    </location>
</feature>
<keyword evidence="12 16" id="KW-0175">Coiled coil</keyword>
<dbReference type="PRINTS" id="PR00962">
    <property type="entry name" value="LETHAL2GIANT"/>
</dbReference>
<dbReference type="FunFam" id="2.130.10.10:FF:000521">
    <property type="entry name" value="syntaxin-binding protein 5-like isoform X1"/>
    <property type="match status" value="1"/>
</dbReference>
<dbReference type="GO" id="GO:0006887">
    <property type="term" value="P:exocytosis"/>
    <property type="evidence" value="ECO:0007669"/>
    <property type="project" value="UniProtKB-KW"/>
</dbReference>
<keyword evidence="10" id="KW-0677">Repeat</keyword>
<accession>A0A8C3AMZ9</accession>
<evidence type="ECO:0000256" key="14">
    <source>
        <dbReference type="ARBA" id="ARBA00067543"/>
    </source>
</evidence>
<keyword evidence="7" id="KW-0963">Cytoplasm</keyword>
<keyword evidence="8" id="KW-0597">Phosphoprotein</keyword>
<comment type="subcellular location">
    <subcellularLocation>
        <location evidence="1">Cell membrane</location>
        <topology evidence="1">Peripheral membrane protein</topology>
    </subcellularLocation>
    <subcellularLocation>
        <location evidence="2">Cytoplasm</location>
    </subcellularLocation>
</comment>
<feature type="repeat" description="WD" evidence="15">
    <location>
        <begin position="233"/>
        <end position="267"/>
    </location>
</feature>
<feature type="region of interest" description="Disordered" evidence="17">
    <location>
        <begin position="672"/>
        <end position="724"/>
    </location>
</feature>
<dbReference type="GO" id="GO:0015031">
    <property type="term" value="P:protein transport"/>
    <property type="evidence" value="ECO:0007669"/>
    <property type="project" value="UniProtKB-KW"/>
</dbReference>
<feature type="compositionally biased region" description="Low complexity" evidence="17">
    <location>
        <begin position="571"/>
        <end position="585"/>
    </location>
</feature>
<organism evidence="19 20">
    <name type="scientific">Cyclopterus lumpus</name>
    <name type="common">Lumpsucker</name>
    <dbReference type="NCBI Taxonomy" id="8103"/>
    <lineage>
        <taxon>Eukaryota</taxon>
        <taxon>Metazoa</taxon>
        <taxon>Chordata</taxon>
        <taxon>Craniata</taxon>
        <taxon>Vertebrata</taxon>
        <taxon>Euteleostomi</taxon>
        <taxon>Actinopterygii</taxon>
        <taxon>Neopterygii</taxon>
        <taxon>Teleostei</taxon>
        <taxon>Neoteleostei</taxon>
        <taxon>Acanthomorphata</taxon>
        <taxon>Eupercaria</taxon>
        <taxon>Perciformes</taxon>
        <taxon>Cottioidei</taxon>
        <taxon>Cottales</taxon>
        <taxon>Cyclopteridae</taxon>
        <taxon>Cyclopterus</taxon>
    </lineage>
</organism>
<dbReference type="PANTHER" id="PTHR10241">
    <property type="entry name" value="LETHAL 2 GIANT LARVAE PROTEIN"/>
    <property type="match status" value="1"/>
</dbReference>
<dbReference type="GO" id="GO:0005096">
    <property type="term" value="F:GTPase activator activity"/>
    <property type="evidence" value="ECO:0007669"/>
    <property type="project" value="TreeGrafter"/>
</dbReference>
<dbReference type="PROSITE" id="PS50082">
    <property type="entry name" value="WD_REPEATS_2"/>
    <property type="match status" value="1"/>
</dbReference>
<dbReference type="SUPFAM" id="SSF58038">
    <property type="entry name" value="SNARE fusion complex"/>
    <property type="match status" value="1"/>
</dbReference>
<gene>
    <name evidence="19" type="primary">stxbp5b</name>
</gene>
<keyword evidence="6" id="KW-0268">Exocytosis</keyword>
<evidence type="ECO:0000256" key="13">
    <source>
        <dbReference type="ARBA" id="ARBA00023136"/>
    </source>
</evidence>
<dbReference type="PANTHER" id="PTHR10241:SF37">
    <property type="entry name" value="SYNTAXIN-BINDING PROTEIN 5 ISOFORM X1"/>
    <property type="match status" value="1"/>
</dbReference>
<dbReference type="GO" id="GO:0005886">
    <property type="term" value="C:plasma membrane"/>
    <property type="evidence" value="ECO:0007669"/>
    <property type="project" value="UniProtKB-SubCell"/>
</dbReference>
<dbReference type="FunFam" id="1.20.5.110:FF:000001">
    <property type="entry name" value="syntaxin-binding protein 5 isoform X1"/>
    <property type="match status" value="1"/>
</dbReference>
<feature type="compositionally biased region" description="Low complexity" evidence="17">
    <location>
        <begin position="712"/>
        <end position="722"/>
    </location>
</feature>
<keyword evidence="5" id="KW-1003">Cell membrane</keyword>
<feature type="region of interest" description="Disordered" evidence="17">
    <location>
        <begin position="550"/>
        <end position="605"/>
    </location>
</feature>
<feature type="region of interest" description="Disordered" evidence="17">
    <location>
        <begin position="809"/>
        <end position="841"/>
    </location>
</feature>
<evidence type="ECO:0000256" key="15">
    <source>
        <dbReference type="PROSITE-ProRule" id="PRU00221"/>
    </source>
</evidence>
<feature type="compositionally biased region" description="Basic and acidic residues" evidence="17">
    <location>
        <begin position="695"/>
        <end position="711"/>
    </location>
</feature>
<dbReference type="InterPro" id="IPR042855">
    <property type="entry name" value="V_SNARE_CC"/>
</dbReference>
<dbReference type="SMART" id="SM00320">
    <property type="entry name" value="WD40"/>
    <property type="match status" value="6"/>
</dbReference>
<name>A0A8C3AMZ9_CYCLU</name>
<dbReference type="Gene3D" id="2.130.10.10">
    <property type="entry name" value="YVTN repeat-like/Quinoprotein amine dehydrogenase"/>
    <property type="match status" value="3"/>
</dbReference>
<comment type="similarity">
    <text evidence="3">Belongs to the WD repeat L(2)GL family.</text>
</comment>
<dbReference type="CDD" id="cd15893">
    <property type="entry name" value="R-SNARE_STXBP5"/>
    <property type="match status" value="1"/>
</dbReference>
<dbReference type="InterPro" id="IPR013905">
    <property type="entry name" value="Lgl_C_dom"/>
</dbReference>